<keyword evidence="7" id="KW-0472">Membrane</keyword>
<evidence type="ECO:0000256" key="5">
    <source>
        <dbReference type="ARBA" id="ARBA00022840"/>
    </source>
</evidence>
<dbReference type="GeneID" id="100905136"/>
<evidence type="ECO:0000256" key="7">
    <source>
        <dbReference type="ARBA" id="ARBA00023136"/>
    </source>
</evidence>
<dbReference type="InterPro" id="IPR039318">
    <property type="entry name" value="POMK"/>
</dbReference>
<organism evidence="11 12">
    <name type="scientific">Galendromus occidentalis</name>
    <name type="common">western predatory mite</name>
    <dbReference type="NCBI Taxonomy" id="34638"/>
    <lineage>
        <taxon>Eukaryota</taxon>
        <taxon>Metazoa</taxon>
        <taxon>Ecdysozoa</taxon>
        <taxon>Arthropoda</taxon>
        <taxon>Chelicerata</taxon>
        <taxon>Arachnida</taxon>
        <taxon>Acari</taxon>
        <taxon>Parasitiformes</taxon>
        <taxon>Mesostigmata</taxon>
        <taxon>Gamasina</taxon>
        <taxon>Phytoseioidea</taxon>
        <taxon>Phytoseiidae</taxon>
        <taxon>Typhlodrominae</taxon>
        <taxon>Galendromus</taxon>
    </lineage>
</organism>
<dbReference type="Gene3D" id="1.10.510.10">
    <property type="entry name" value="Transferase(Phosphotransferase) domain 1"/>
    <property type="match status" value="1"/>
</dbReference>
<accession>A0AAJ6QSL4</accession>
<dbReference type="GO" id="GO:0005789">
    <property type="term" value="C:endoplasmic reticulum membrane"/>
    <property type="evidence" value="ECO:0007669"/>
    <property type="project" value="TreeGrafter"/>
</dbReference>
<protein>
    <submittedName>
        <fullName evidence="12">Protein O-mannose kinase-like</fullName>
    </submittedName>
</protein>
<proteinExistence type="predicted"/>
<dbReference type="GO" id="GO:0019200">
    <property type="term" value="F:carbohydrate kinase activity"/>
    <property type="evidence" value="ECO:0007669"/>
    <property type="project" value="InterPro"/>
</dbReference>
<evidence type="ECO:0000256" key="4">
    <source>
        <dbReference type="ARBA" id="ARBA00022777"/>
    </source>
</evidence>
<dbReference type="GO" id="GO:0004672">
    <property type="term" value="F:protein kinase activity"/>
    <property type="evidence" value="ECO:0007669"/>
    <property type="project" value="InterPro"/>
</dbReference>
<feature type="domain" description="Protein kinase" evidence="10">
    <location>
        <begin position="49"/>
        <end position="277"/>
    </location>
</feature>
<reference evidence="12" key="1">
    <citation type="submission" date="2025-08" db="UniProtKB">
        <authorList>
            <consortium name="RefSeq"/>
        </authorList>
    </citation>
    <scope>IDENTIFICATION</scope>
</reference>
<dbReference type="Proteomes" id="UP000694867">
    <property type="component" value="Unplaced"/>
</dbReference>
<dbReference type="SMART" id="SM00220">
    <property type="entry name" value="S_TKc"/>
    <property type="match status" value="1"/>
</dbReference>
<keyword evidence="1" id="KW-0808">Transferase</keyword>
<keyword evidence="9" id="KW-0732">Signal</keyword>
<dbReference type="InterPro" id="IPR011009">
    <property type="entry name" value="Kinase-like_dom_sf"/>
</dbReference>
<dbReference type="AlphaFoldDB" id="A0AAJ6QSL4"/>
<feature type="signal peptide" evidence="9">
    <location>
        <begin position="1"/>
        <end position="21"/>
    </location>
</feature>
<evidence type="ECO:0000256" key="2">
    <source>
        <dbReference type="ARBA" id="ARBA00022692"/>
    </source>
</evidence>
<dbReference type="KEGG" id="goe:100905136"/>
<dbReference type="GO" id="GO:0005524">
    <property type="term" value="F:ATP binding"/>
    <property type="evidence" value="ECO:0007669"/>
    <property type="project" value="UniProtKB-KW"/>
</dbReference>
<keyword evidence="4" id="KW-0418">Kinase</keyword>
<evidence type="ECO:0000313" key="11">
    <source>
        <dbReference type="Proteomes" id="UP000694867"/>
    </source>
</evidence>
<keyword evidence="6" id="KW-1133">Transmembrane helix</keyword>
<evidence type="ECO:0000256" key="3">
    <source>
        <dbReference type="ARBA" id="ARBA00022741"/>
    </source>
</evidence>
<comment type="subcellular location">
    <subcellularLocation>
        <location evidence="8">Endomembrane system</location>
        <topology evidence="8">Single-pass membrane protein</topology>
    </subcellularLocation>
</comment>
<evidence type="ECO:0000313" key="12">
    <source>
        <dbReference type="RefSeq" id="XP_003742713.2"/>
    </source>
</evidence>
<dbReference type="SUPFAM" id="SSF56112">
    <property type="entry name" value="Protein kinase-like (PK-like)"/>
    <property type="match status" value="1"/>
</dbReference>
<sequence length="294" mass="34517">MSLLRIAFGVVSMALLIRGRAATCERFDFREYWMCPEYPHLTCREIKKLEIVEQIAQGTVKNVFLAKWNDYRVVLSTLTSEEFREDFHHNIAMHQLLDGPFTVRMLGSCGDSIVTEYHPRGNMFSAMPSLNDTLEFRFPMCLQYLRILKFLHSHERVMCDSNSLPKILEQFLVSNDGRLLLNDMDALPRKQNGVVRCGKRMLDGEFVAPEQRLEAGYRKGYDEMTDMFKAPHVCDFILGEAEHAIWFRYWLFDVNKQCKSQDPKLRPSAKKLMRDYLEVWEDYQKDTRSESGWI</sequence>
<dbReference type="PANTHER" id="PTHR22618:SF2">
    <property type="entry name" value="PROTEIN O-MANNOSE KINASE"/>
    <property type="match status" value="1"/>
</dbReference>
<dbReference type="PANTHER" id="PTHR22618">
    <property type="entry name" value="PROTEIN O-MANNOSE KINASE"/>
    <property type="match status" value="1"/>
</dbReference>
<evidence type="ECO:0000256" key="8">
    <source>
        <dbReference type="ARBA" id="ARBA00037847"/>
    </source>
</evidence>
<evidence type="ECO:0000256" key="6">
    <source>
        <dbReference type="ARBA" id="ARBA00022989"/>
    </source>
</evidence>
<dbReference type="InterPro" id="IPR000719">
    <property type="entry name" value="Prot_kinase_dom"/>
</dbReference>
<name>A0AAJ6QSL4_9ACAR</name>
<dbReference type="GO" id="GO:0006493">
    <property type="term" value="P:protein O-linked glycosylation"/>
    <property type="evidence" value="ECO:0007669"/>
    <property type="project" value="InterPro"/>
</dbReference>
<gene>
    <name evidence="12" type="primary">LOC100905136</name>
</gene>
<feature type="chain" id="PRO_5042528967" evidence="9">
    <location>
        <begin position="22"/>
        <end position="294"/>
    </location>
</feature>
<keyword evidence="11" id="KW-1185">Reference proteome</keyword>
<keyword evidence="3" id="KW-0547">Nucleotide-binding</keyword>
<evidence type="ECO:0000256" key="9">
    <source>
        <dbReference type="SAM" id="SignalP"/>
    </source>
</evidence>
<keyword evidence="2" id="KW-0812">Transmembrane</keyword>
<keyword evidence="5" id="KW-0067">ATP-binding</keyword>
<evidence type="ECO:0000259" key="10">
    <source>
        <dbReference type="SMART" id="SM00220"/>
    </source>
</evidence>
<dbReference type="RefSeq" id="XP_003742713.2">
    <property type="nucleotide sequence ID" value="XM_003742665.2"/>
</dbReference>
<evidence type="ECO:0000256" key="1">
    <source>
        <dbReference type="ARBA" id="ARBA00022679"/>
    </source>
</evidence>